<reference evidence="3" key="1">
    <citation type="journal article" date="2019" name="Int. J. Syst. Evol. Microbiol.">
        <title>The Global Catalogue of Microorganisms (GCM) 10K type strain sequencing project: providing services to taxonomists for standard genome sequencing and annotation.</title>
        <authorList>
            <consortium name="The Broad Institute Genomics Platform"/>
            <consortium name="The Broad Institute Genome Sequencing Center for Infectious Disease"/>
            <person name="Wu L."/>
            <person name="Ma J."/>
        </authorList>
    </citation>
    <scope>NUCLEOTIDE SEQUENCE [LARGE SCALE GENOMIC DNA]</scope>
    <source>
        <strain evidence="3">KCTC 62575</strain>
    </source>
</reference>
<dbReference type="Proteomes" id="UP001595455">
    <property type="component" value="Unassembled WGS sequence"/>
</dbReference>
<evidence type="ECO:0000256" key="1">
    <source>
        <dbReference type="SAM" id="MobiDB-lite"/>
    </source>
</evidence>
<feature type="region of interest" description="Disordered" evidence="1">
    <location>
        <begin position="80"/>
        <end position="99"/>
    </location>
</feature>
<sequence>PEQLKVETQTSYDPKSTELPNSIDRDLWNQFVDMRISIKKPLTANAVKLILKKLESYGVLANQSLENSIIGSYQGVYQPKPETHSNHFQNSNTPEEPGYFSQMFVDRQESNVIDVTPDDQNLPMAGGFYRE</sequence>
<keyword evidence="3" id="KW-1185">Reference proteome</keyword>
<comment type="caution">
    <text evidence="2">The sequence shown here is derived from an EMBL/GenBank/DDBJ whole genome shotgun (WGS) entry which is preliminary data.</text>
</comment>
<evidence type="ECO:0000313" key="2">
    <source>
        <dbReference type="EMBL" id="MFC2998118.1"/>
    </source>
</evidence>
<protein>
    <submittedName>
        <fullName evidence="2">MarR family transcriptional regulator</fullName>
    </submittedName>
</protein>
<name>A0ABV7BLH6_9GAMM</name>
<evidence type="ECO:0000313" key="3">
    <source>
        <dbReference type="Proteomes" id="UP001595455"/>
    </source>
</evidence>
<gene>
    <name evidence="2" type="ORF">ACFODO_23265</name>
</gene>
<organism evidence="2 3">
    <name type="scientific">Acinetobacter sichuanensis</name>
    <dbReference type="NCBI Taxonomy" id="2136183"/>
    <lineage>
        <taxon>Bacteria</taxon>
        <taxon>Pseudomonadati</taxon>
        <taxon>Pseudomonadota</taxon>
        <taxon>Gammaproteobacteria</taxon>
        <taxon>Moraxellales</taxon>
        <taxon>Moraxellaceae</taxon>
        <taxon>Acinetobacter</taxon>
    </lineage>
</organism>
<feature type="non-terminal residue" evidence="2">
    <location>
        <position position="1"/>
    </location>
</feature>
<proteinExistence type="predicted"/>
<dbReference type="EMBL" id="JBHRSF010000167">
    <property type="protein sequence ID" value="MFC2998118.1"/>
    <property type="molecule type" value="Genomic_DNA"/>
</dbReference>
<accession>A0ABV7BLH6</accession>